<dbReference type="InterPro" id="IPR002502">
    <property type="entry name" value="Amidase_domain"/>
</dbReference>
<feature type="coiled-coil region" evidence="5">
    <location>
        <begin position="185"/>
        <end position="212"/>
    </location>
</feature>
<dbReference type="PANTHER" id="PTHR30417">
    <property type="entry name" value="N-ACETYLMURAMOYL-L-ALANINE AMIDASE AMID"/>
    <property type="match status" value="1"/>
</dbReference>
<dbReference type="CDD" id="cd06583">
    <property type="entry name" value="PGRP"/>
    <property type="match status" value="1"/>
</dbReference>
<dbReference type="GO" id="GO:0008745">
    <property type="term" value="F:N-acetylmuramoyl-L-alanine amidase activity"/>
    <property type="evidence" value="ECO:0007669"/>
    <property type="project" value="UniProtKB-EC"/>
</dbReference>
<dbReference type="Proteomes" id="UP001207626">
    <property type="component" value="Unassembled WGS sequence"/>
</dbReference>
<organism evidence="7 8">
    <name type="scientific">Paenibacillus apiarius</name>
    <dbReference type="NCBI Taxonomy" id="46240"/>
    <lineage>
        <taxon>Bacteria</taxon>
        <taxon>Bacillati</taxon>
        <taxon>Bacillota</taxon>
        <taxon>Bacilli</taxon>
        <taxon>Bacillales</taxon>
        <taxon>Paenibacillaceae</taxon>
        <taxon>Paenibacillus</taxon>
    </lineage>
</organism>
<dbReference type="EMBL" id="JAMDLW010000001">
    <property type="protein sequence ID" value="MCY9518182.1"/>
    <property type="molecule type" value="Genomic_DNA"/>
</dbReference>
<dbReference type="InterPro" id="IPR051206">
    <property type="entry name" value="NAMLAA_amidase_2"/>
</dbReference>
<evidence type="ECO:0000256" key="2">
    <source>
        <dbReference type="ARBA" id="ARBA00011901"/>
    </source>
</evidence>
<feature type="domain" description="N-acetylmuramoyl-L-alanine amidase" evidence="6">
    <location>
        <begin position="13"/>
        <end position="163"/>
    </location>
</feature>
<protein>
    <recommendedName>
        <fullName evidence="2">N-acetylmuramoyl-L-alanine amidase</fullName>
        <ecNumber evidence="2">3.5.1.28</ecNumber>
    </recommendedName>
</protein>
<proteinExistence type="predicted"/>
<sequence length="258" mass="28606">MVVDVAWKGNEFTNSSDRKGQAPVIIVNHISAGSMSRLDSWFTSPDNKVSSAHFGVSKQGIIHQYVKIERMAWAQGITADRIAAAPAAIVRSKGINPNLYAVSIEHEGLDGELTEQQFAASVALHRYIQAYVKEHWGHKIPFDREHVLGHFQIDPVRKAGCPGPKFPWKRLYAALSLPEKGQGGTDGMEERLRQLQRSVADLESRLAGLESQHQLQEVPAWAKASVDKAFSQGLVNTPTPSSLDFYRMLNVLDRKGLL</sequence>
<dbReference type="Gene3D" id="3.40.80.10">
    <property type="entry name" value="Peptidoglycan recognition protein-like"/>
    <property type="match status" value="1"/>
</dbReference>
<evidence type="ECO:0000259" key="6">
    <source>
        <dbReference type="SMART" id="SM00644"/>
    </source>
</evidence>
<comment type="caution">
    <text evidence="7">The sequence shown here is derived from an EMBL/GenBank/DDBJ whole genome shotgun (WGS) entry which is preliminary data.</text>
</comment>
<dbReference type="EC" id="3.5.1.28" evidence="2"/>
<gene>
    <name evidence="7" type="ORF">M5X09_00685</name>
</gene>
<evidence type="ECO:0000313" key="7">
    <source>
        <dbReference type="EMBL" id="MCY9518182.1"/>
    </source>
</evidence>
<dbReference type="Pfam" id="PF01510">
    <property type="entry name" value="Amidase_2"/>
    <property type="match status" value="1"/>
</dbReference>
<dbReference type="PANTHER" id="PTHR30417:SF1">
    <property type="entry name" value="N-ACETYLMURAMOYL-L-ALANINE AMIDASE AMID"/>
    <property type="match status" value="1"/>
</dbReference>
<dbReference type="RefSeq" id="WP_087432671.1">
    <property type="nucleotide sequence ID" value="NZ_JAFFHZ010000001.1"/>
</dbReference>
<comment type="catalytic activity">
    <reaction evidence="1">
        <text>Hydrolyzes the link between N-acetylmuramoyl residues and L-amino acid residues in certain cell-wall glycopeptides.</text>
        <dbReference type="EC" id="3.5.1.28"/>
    </reaction>
</comment>
<keyword evidence="3 7" id="KW-0378">Hydrolase</keyword>
<evidence type="ECO:0000256" key="3">
    <source>
        <dbReference type="ARBA" id="ARBA00022801"/>
    </source>
</evidence>
<dbReference type="GeneID" id="77004164"/>
<dbReference type="InterPro" id="IPR036505">
    <property type="entry name" value="Amidase/PGRP_sf"/>
</dbReference>
<name>A0ABT4DLE8_9BACL</name>
<evidence type="ECO:0000256" key="4">
    <source>
        <dbReference type="ARBA" id="ARBA00023316"/>
    </source>
</evidence>
<dbReference type="SUPFAM" id="SSF55846">
    <property type="entry name" value="N-acetylmuramoyl-L-alanine amidase-like"/>
    <property type="match status" value="1"/>
</dbReference>
<evidence type="ECO:0000313" key="8">
    <source>
        <dbReference type="Proteomes" id="UP001207626"/>
    </source>
</evidence>
<evidence type="ECO:0000256" key="5">
    <source>
        <dbReference type="SAM" id="Coils"/>
    </source>
</evidence>
<keyword evidence="4" id="KW-0961">Cell wall biogenesis/degradation</keyword>
<keyword evidence="8" id="KW-1185">Reference proteome</keyword>
<keyword evidence="5" id="KW-0175">Coiled coil</keyword>
<evidence type="ECO:0000256" key="1">
    <source>
        <dbReference type="ARBA" id="ARBA00001561"/>
    </source>
</evidence>
<reference evidence="7 8" key="1">
    <citation type="submission" date="2022-05" db="EMBL/GenBank/DDBJ databases">
        <title>Genome Sequencing of Bee-Associated Microbes.</title>
        <authorList>
            <person name="Dunlap C."/>
        </authorList>
    </citation>
    <scope>NUCLEOTIDE SEQUENCE [LARGE SCALE GENOMIC DNA]</scope>
    <source>
        <strain evidence="7 8">NRRL NRS-1438</strain>
    </source>
</reference>
<accession>A0ABT4DLE8</accession>
<dbReference type="SMART" id="SM00644">
    <property type="entry name" value="Ami_2"/>
    <property type="match status" value="1"/>
</dbReference>